<protein>
    <submittedName>
        <fullName evidence="5">Long-chain-fatty-acid--CoA ligase</fullName>
        <ecNumber evidence="5">6.2.1.3</ecNumber>
    </submittedName>
</protein>
<dbReference type="GO" id="GO:0004467">
    <property type="term" value="F:long-chain fatty acid-CoA ligase activity"/>
    <property type="evidence" value="ECO:0007669"/>
    <property type="project" value="UniProtKB-EC"/>
</dbReference>
<dbReference type="Proteomes" id="UP000255528">
    <property type="component" value="Unassembled WGS sequence"/>
</dbReference>
<evidence type="ECO:0000313" key="5">
    <source>
        <dbReference type="EMBL" id="SUW63820.1"/>
    </source>
</evidence>
<dbReference type="InterPro" id="IPR000873">
    <property type="entry name" value="AMP-dep_synth/lig_dom"/>
</dbReference>
<dbReference type="PANTHER" id="PTHR43201:SF5">
    <property type="entry name" value="MEDIUM-CHAIN ACYL-COA LIGASE ACSF2, MITOCHONDRIAL"/>
    <property type="match status" value="1"/>
</dbReference>
<reference evidence="5 6" key="1">
    <citation type="submission" date="2018-06" db="EMBL/GenBank/DDBJ databases">
        <authorList>
            <consortium name="Pathogen Informatics"/>
            <person name="Doyle S."/>
        </authorList>
    </citation>
    <scope>NUCLEOTIDE SEQUENCE [LARGE SCALE GENOMIC DNA]</scope>
    <source>
        <strain evidence="5 6">NCTC12119</strain>
    </source>
</reference>
<dbReference type="NCBIfam" id="NF005947">
    <property type="entry name" value="PRK08008.1"/>
    <property type="match status" value="1"/>
</dbReference>
<dbReference type="AlphaFoldDB" id="A0A381C7K2"/>
<dbReference type="Pfam" id="PF00501">
    <property type="entry name" value="AMP-binding"/>
    <property type="match status" value="1"/>
</dbReference>
<gene>
    <name evidence="5" type="primary">fadD</name>
    <name evidence="5" type="ORF">NCTC12119_02317</name>
</gene>
<dbReference type="InterPro" id="IPR025110">
    <property type="entry name" value="AMP-bd_C"/>
</dbReference>
<name>A0A381C7K2_9ENTR</name>
<evidence type="ECO:0000259" key="3">
    <source>
        <dbReference type="Pfam" id="PF00501"/>
    </source>
</evidence>
<dbReference type="PANTHER" id="PTHR43201">
    <property type="entry name" value="ACYL-COA SYNTHETASE"/>
    <property type="match status" value="1"/>
</dbReference>
<dbReference type="InterPro" id="IPR020845">
    <property type="entry name" value="AMP-binding_CS"/>
</dbReference>
<evidence type="ECO:0000256" key="1">
    <source>
        <dbReference type="ARBA" id="ARBA00006432"/>
    </source>
</evidence>
<keyword evidence="2 5" id="KW-0436">Ligase</keyword>
<accession>A0A381C7K2</accession>
<evidence type="ECO:0000259" key="4">
    <source>
        <dbReference type="Pfam" id="PF13193"/>
    </source>
</evidence>
<dbReference type="Gene3D" id="3.40.50.12780">
    <property type="entry name" value="N-terminal domain of ligase-like"/>
    <property type="match status" value="1"/>
</dbReference>
<evidence type="ECO:0000313" key="6">
    <source>
        <dbReference type="Proteomes" id="UP000255528"/>
    </source>
</evidence>
<dbReference type="GO" id="GO:0031956">
    <property type="term" value="F:medium-chain fatty acid-CoA ligase activity"/>
    <property type="evidence" value="ECO:0007669"/>
    <property type="project" value="TreeGrafter"/>
</dbReference>
<dbReference type="SUPFAM" id="SSF56801">
    <property type="entry name" value="Acetyl-CoA synthetase-like"/>
    <property type="match status" value="1"/>
</dbReference>
<dbReference type="InterPro" id="IPR042099">
    <property type="entry name" value="ANL_N_sf"/>
</dbReference>
<proteinExistence type="inferred from homology"/>
<dbReference type="CDD" id="cd05934">
    <property type="entry name" value="FACL_DitJ_like"/>
    <property type="match status" value="1"/>
</dbReference>
<dbReference type="FunFam" id="3.30.300.30:FF:000011">
    <property type="entry name" value="Crotonobetaine/carnitine--CoA ligase"/>
    <property type="match status" value="1"/>
</dbReference>
<evidence type="ECO:0000256" key="2">
    <source>
        <dbReference type="ARBA" id="ARBA00022598"/>
    </source>
</evidence>
<dbReference type="Gene3D" id="3.30.300.30">
    <property type="match status" value="1"/>
</dbReference>
<dbReference type="PROSITE" id="PS00455">
    <property type="entry name" value="AMP_BINDING"/>
    <property type="match status" value="1"/>
</dbReference>
<feature type="domain" description="AMP-dependent synthetase/ligase" evidence="3">
    <location>
        <begin position="17"/>
        <end position="385"/>
    </location>
</feature>
<sequence>MDLPDGQNLRQMWDDLAELNGNKTALIFESARGVVRQFSYCTLNEEINRTANLFLELGVKKGDKIALHLDNCPEFIFCWFGLAKIGAIMVPINARFLAEESTWLVQNCQARMVVTTDNFSPMYQQILRENSTSLEGILLISDQENLTGATTLDFSQLRQRQSPELSTLVELSVDDTAEILFTSGTTSRPKGVVITHYNLRFAGYYTAWQCALRSDDVYLTVMPAFHIDCQCTAAMAAFSAGATFVLLEKYSARAFWSQILKYQATVTECIPMMIRTLLAQPPAAGENQHHLREVLFYLNLAVEEKEAFITRFGVRLLTSYGMTETIVGIIGDRPGDKRRWPSIGRTGFGYEAQIRNSHNDVVPAGEIGEICIKGVPGKTLFKEYYHQPEATAQAYHDGWLHTGDCGYQDEESFFYFVDRSSNMIKRGGENISCSEIENIISSHPKVQDVAVIGIPDVIRDQAIKAFIVLHEGESFSQHEFFSYCESSMAKFKVPSFVEIRQDLPRNCSGKVIKKQLQSSSEKE</sequence>
<feature type="domain" description="AMP-binding enzyme C-terminal" evidence="4">
    <location>
        <begin position="435"/>
        <end position="510"/>
    </location>
</feature>
<dbReference type="EC" id="6.2.1.3" evidence="5"/>
<organism evidence="5 6">
    <name type="scientific">Buttiauxella agrestis</name>
    <dbReference type="NCBI Taxonomy" id="82977"/>
    <lineage>
        <taxon>Bacteria</taxon>
        <taxon>Pseudomonadati</taxon>
        <taxon>Pseudomonadota</taxon>
        <taxon>Gammaproteobacteria</taxon>
        <taxon>Enterobacterales</taxon>
        <taxon>Enterobacteriaceae</taxon>
        <taxon>Buttiauxella</taxon>
    </lineage>
</organism>
<dbReference type="EMBL" id="UIGI01000001">
    <property type="protein sequence ID" value="SUW63820.1"/>
    <property type="molecule type" value="Genomic_DNA"/>
</dbReference>
<dbReference type="RefSeq" id="WP_115628495.1">
    <property type="nucleotide sequence ID" value="NZ_UIGI01000001.1"/>
</dbReference>
<dbReference type="InterPro" id="IPR045851">
    <property type="entry name" value="AMP-bd_C_sf"/>
</dbReference>
<dbReference type="Pfam" id="PF13193">
    <property type="entry name" value="AMP-binding_C"/>
    <property type="match status" value="1"/>
</dbReference>
<comment type="similarity">
    <text evidence="1">Belongs to the ATP-dependent AMP-binding enzyme family.</text>
</comment>